<sequence>MLNLGRSESRLHCWLLLLTILYFWGVWTSLLLYHHSHFKLFWWGAVLLLFLVQRSISPLLDATIIYCAFWLLYAYKPELKLLIYLSLSAFVLLMASFPLRSRLISILVTLQLVIWLGSTLWFTGGSALSAEGIFIIFTIIISLIVHCVEGKGESAVHLKKVDVILCSYSGNTAHYAEQFCAGLRQGGTEVQTHRFHYHQEFTAQLSGDALVVAYPVIGWKPPWPLNYYLRVQLPRGNGKPAFILYSAAGGAENAHVLAWLWLTLKGYRVRGRLWSVYPLNVPTFRLGPRKMWQFIDRIWPLKLDQKLACQAGLSFARGLPSGSPFFIFPFPLIPLGLLTDNRWIDIFIYRNHVWKKRCNSCELCVKFCPQQRLSMVNGVPKAKGTCNLCLGCINLCPQRAMEMTGWTEYGQQYKPRWPRLVVKKKKKKSAD</sequence>
<dbReference type="PROSITE" id="PS00198">
    <property type="entry name" value="4FE4S_FER_1"/>
    <property type="match status" value="1"/>
</dbReference>
<reference evidence="6 7" key="1">
    <citation type="submission" date="2024-09" db="EMBL/GenBank/DDBJ databases">
        <title>Laminarin stimulates single cell rates of sulfate reduction while oxygen inhibits transcriptomic activity in coastal marine sediment.</title>
        <authorList>
            <person name="Lindsay M."/>
            <person name="Orcutt B."/>
            <person name="Emerson D."/>
            <person name="Stepanauskas R."/>
            <person name="D'Angelo T."/>
        </authorList>
    </citation>
    <scope>NUCLEOTIDE SEQUENCE [LARGE SCALE GENOMIC DNA]</scope>
    <source>
        <strain evidence="6">SAG AM-311-K15</strain>
    </source>
</reference>
<feature type="domain" description="4Fe-4S ferredoxin-type" evidence="5">
    <location>
        <begin position="349"/>
        <end position="378"/>
    </location>
</feature>
<proteinExistence type="predicted"/>
<evidence type="ECO:0000256" key="3">
    <source>
        <dbReference type="ARBA" id="ARBA00023014"/>
    </source>
</evidence>
<keyword evidence="2" id="KW-0408">Iron</keyword>
<accession>A0ABV6Z3L1</accession>
<dbReference type="InterPro" id="IPR029039">
    <property type="entry name" value="Flavoprotein-like_sf"/>
</dbReference>
<evidence type="ECO:0000256" key="2">
    <source>
        <dbReference type="ARBA" id="ARBA00023004"/>
    </source>
</evidence>
<evidence type="ECO:0000256" key="4">
    <source>
        <dbReference type="SAM" id="Phobius"/>
    </source>
</evidence>
<dbReference type="InterPro" id="IPR017900">
    <property type="entry name" value="4Fe4S_Fe_S_CS"/>
</dbReference>
<gene>
    <name evidence="6" type="ORF">ACFL27_22255</name>
</gene>
<dbReference type="Gene3D" id="3.30.70.20">
    <property type="match status" value="1"/>
</dbReference>
<evidence type="ECO:0000313" key="6">
    <source>
        <dbReference type="EMBL" id="MFC1852931.1"/>
    </source>
</evidence>
<feature type="transmembrane region" description="Helical" evidence="4">
    <location>
        <begin position="128"/>
        <end position="148"/>
    </location>
</feature>
<evidence type="ECO:0000259" key="5">
    <source>
        <dbReference type="PROSITE" id="PS51379"/>
    </source>
</evidence>
<dbReference type="SUPFAM" id="SSF52218">
    <property type="entry name" value="Flavoproteins"/>
    <property type="match status" value="1"/>
</dbReference>
<feature type="transmembrane region" description="Helical" evidence="4">
    <location>
        <begin position="81"/>
        <end position="97"/>
    </location>
</feature>
<name>A0ABV6Z3L1_UNCC1</name>
<keyword evidence="4" id="KW-0472">Membrane</keyword>
<organism evidence="6 7">
    <name type="scientific">candidate division CSSED10-310 bacterium</name>
    <dbReference type="NCBI Taxonomy" id="2855610"/>
    <lineage>
        <taxon>Bacteria</taxon>
        <taxon>Bacteria division CSSED10-310</taxon>
    </lineage>
</organism>
<dbReference type="SUPFAM" id="SSF54862">
    <property type="entry name" value="4Fe-4S ferredoxins"/>
    <property type="match status" value="1"/>
</dbReference>
<evidence type="ECO:0000313" key="7">
    <source>
        <dbReference type="Proteomes" id="UP001594351"/>
    </source>
</evidence>
<keyword evidence="3" id="KW-0411">Iron-sulfur</keyword>
<feature type="transmembrane region" description="Helical" evidence="4">
    <location>
        <begin position="104"/>
        <end position="122"/>
    </location>
</feature>
<keyword evidence="7" id="KW-1185">Reference proteome</keyword>
<protein>
    <recommendedName>
        <fullName evidence="5">4Fe-4S ferredoxin-type domain-containing protein</fullName>
    </recommendedName>
</protein>
<dbReference type="EMBL" id="JBHPBY010000391">
    <property type="protein sequence ID" value="MFC1852931.1"/>
    <property type="molecule type" value="Genomic_DNA"/>
</dbReference>
<comment type="caution">
    <text evidence="6">The sequence shown here is derived from an EMBL/GenBank/DDBJ whole genome shotgun (WGS) entry which is preliminary data.</text>
</comment>
<dbReference type="InterPro" id="IPR017896">
    <property type="entry name" value="4Fe4S_Fe-S-bd"/>
</dbReference>
<keyword evidence="1" id="KW-0479">Metal-binding</keyword>
<keyword evidence="4" id="KW-0812">Transmembrane</keyword>
<evidence type="ECO:0000256" key="1">
    <source>
        <dbReference type="ARBA" id="ARBA00022723"/>
    </source>
</evidence>
<dbReference type="Proteomes" id="UP001594351">
    <property type="component" value="Unassembled WGS sequence"/>
</dbReference>
<feature type="transmembrane region" description="Helical" evidence="4">
    <location>
        <begin position="12"/>
        <end position="30"/>
    </location>
</feature>
<keyword evidence="4" id="KW-1133">Transmembrane helix</keyword>
<dbReference type="Gene3D" id="3.40.50.360">
    <property type="match status" value="1"/>
</dbReference>
<dbReference type="PROSITE" id="PS51379">
    <property type="entry name" value="4FE4S_FER_2"/>
    <property type="match status" value="1"/>
</dbReference>
<feature type="transmembrane region" description="Helical" evidence="4">
    <location>
        <begin position="59"/>
        <end position="75"/>
    </location>
</feature>